<gene>
    <name evidence="3" type="ORF">GQN54_03575</name>
</gene>
<feature type="repeat" description="TPR" evidence="1">
    <location>
        <begin position="266"/>
        <end position="299"/>
    </location>
</feature>
<evidence type="ECO:0000256" key="1">
    <source>
        <dbReference type="PROSITE-ProRule" id="PRU00339"/>
    </source>
</evidence>
<dbReference type="PROSITE" id="PS50005">
    <property type="entry name" value="TPR"/>
    <property type="match status" value="1"/>
</dbReference>
<dbReference type="SMART" id="SM00028">
    <property type="entry name" value="TPR"/>
    <property type="match status" value="3"/>
</dbReference>
<keyword evidence="1" id="KW-0802">TPR repeat</keyword>
<proteinExistence type="predicted"/>
<dbReference type="EMBL" id="WWNE01000004">
    <property type="protein sequence ID" value="NBG65180.1"/>
    <property type="molecule type" value="Genomic_DNA"/>
</dbReference>
<feature type="signal peptide" evidence="2">
    <location>
        <begin position="1"/>
        <end position="20"/>
    </location>
</feature>
<comment type="caution">
    <text evidence="3">The sequence shown here is derived from an EMBL/GenBank/DDBJ whole genome shotgun (WGS) entry which is preliminary data.</text>
</comment>
<dbReference type="RefSeq" id="WP_160632072.1">
    <property type="nucleotide sequence ID" value="NZ_WWNE01000004.1"/>
</dbReference>
<accession>A0A6N9NIZ9</accession>
<evidence type="ECO:0000313" key="3">
    <source>
        <dbReference type="EMBL" id="NBG65180.1"/>
    </source>
</evidence>
<reference evidence="3 4" key="1">
    <citation type="submission" date="2019-12" db="EMBL/GenBank/DDBJ databases">
        <authorList>
            <person name="Zhao J."/>
        </authorList>
    </citation>
    <scope>NUCLEOTIDE SEQUENCE [LARGE SCALE GENOMIC DNA]</scope>
    <source>
        <strain evidence="3 4">S-15</strain>
    </source>
</reference>
<feature type="chain" id="PRO_5027107672" evidence="2">
    <location>
        <begin position="21"/>
        <end position="428"/>
    </location>
</feature>
<keyword evidence="4" id="KW-1185">Reference proteome</keyword>
<name>A0A6N9NIZ9_9FLAO</name>
<protein>
    <submittedName>
        <fullName evidence="3">Uncharacterized protein</fullName>
    </submittedName>
</protein>
<organism evidence="3 4">
    <name type="scientific">Acidiluteibacter ferrifornacis</name>
    <dbReference type="NCBI Taxonomy" id="2692424"/>
    <lineage>
        <taxon>Bacteria</taxon>
        <taxon>Pseudomonadati</taxon>
        <taxon>Bacteroidota</taxon>
        <taxon>Flavobacteriia</taxon>
        <taxon>Flavobacteriales</taxon>
        <taxon>Cryomorphaceae</taxon>
        <taxon>Acidiluteibacter</taxon>
    </lineage>
</organism>
<evidence type="ECO:0000256" key="2">
    <source>
        <dbReference type="SAM" id="SignalP"/>
    </source>
</evidence>
<sequence length="428" mass="47302">MKKAIIFLVATIFGLNMAIAQDYGATPDKCKENISLYRSYYTQKSYADAVKYWKVVYKICPGASERSYVDGSNLIEFLIKNEKDATQKELLIDSLFLLYDNRIANFGKEGYVLGRKATDMLKYRPDDVAAIYATAQKSLELQGDRTEAGTLVTYMQAAVLLEKKGEKTPADIVTAFTAVNNIISKNASNPKTGKYYAQAEESIASIAAPYLSCEVLVDMAKKNFEANKENTTWLESTANLLDRKGCTDSEIFFTIAKKMHATNPNAVSAEKMGIMSLKGKQYNDALKFFNQALELSADQNKNADYYIELAQTYSSMGQYAQARSMALKAANARSGFGLPYIIIGDMYASSTSCGEGDACKQKAVYWLAIETYAKAKSVDPSLAQTANSKIATYSKYTPNKEECFFIGVKEGDSIEIGCWINATTTAKF</sequence>
<dbReference type="AlphaFoldDB" id="A0A6N9NIZ9"/>
<dbReference type="SUPFAM" id="SSF48452">
    <property type="entry name" value="TPR-like"/>
    <property type="match status" value="1"/>
</dbReference>
<dbReference type="Gene3D" id="1.25.40.10">
    <property type="entry name" value="Tetratricopeptide repeat domain"/>
    <property type="match status" value="1"/>
</dbReference>
<keyword evidence="2" id="KW-0732">Signal</keyword>
<dbReference type="InterPro" id="IPR011990">
    <property type="entry name" value="TPR-like_helical_dom_sf"/>
</dbReference>
<dbReference type="Proteomes" id="UP000470771">
    <property type="component" value="Unassembled WGS sequence"/>
</dbReference>
<dbReference type="Pfam" id="PF13424">
    <property type="entry name" value="TPR_12"/>
    <property type="match status" value="1"/>
</dbReference>
<dbReference type="InterPro" id="IPR019734">
    <property type="entry name" value="TPR_rpt"/>
</dbReference>
<evidence type="ECO:0000313" key="4">
    <source>
        <dbReference type="Proteomes" id="UP000470771"/>
    </source>
</evidence>